<evidence type="ECO:0000313" key="1">
    <source>
        <dbReference type="EMBL" id="TDE17376.1"/>
    </source>
</evidence>
<keyword evidence="2" id="KW-1185">Reference proteome</keyword>
<sequence length="162" mass="17961">MANTVVSIFETAEQAERAQDLLRASGFADEQVSVRTASYKTNTPSEENEPTDVMEKIADFFKDLFGADDEEVTTYSEAGHRGTIITVHTTNRDDAEKVAAILDGYGAVDVSENVSSHHHQFMDDPYNPVFEKDAHGQNNAASTRASRLKSRIIERSVIKNNH</sequence>
<evidence type="ECO:0008006" key="3">
    <source>
        <dbReference type="Google" id="ProtNLM"/>
    </source>
</evidence>
<organism evidence="1 2">
    <name type="scientific">Dyadobacter psychrotolerans</name>
    <dbReference type="NCBI Taxonomy" id="2541721"/>
    <lineage>
        <taxon>Bacteria</taxon>
        <taxon>Pseudomonadati</taxon>
        <taxon>Bacteroidota</taxon>
        <taxon>Cytophagia</taxon>
        <taxon>Cytophagales</taxon>
        <taxon>Spirosomataceae</taxon>
        <taxon>Dyadobacter</taxon>
    </lineage>
</organism>
<reference evidence="1 2" key="1">
    <citation type="submission" date="2019-03" db="EMBL/GenBank/DDBJ databases">
        <title>Dyadobacter AR-3-6 sp. nov., isolated from arctic soil.</title>
        <authorList>
            <person name="Chaudhary D.K."/>
        </authorList>
    </citation>
    <scope>NUCLEOTIDE SEQUENCE [LARGE SCALE GENOMIC DNA]</scope>
    <source>
        <strain evidence="1 2">AR-3-6</strain>
    </source>
</reference>
<dbReference type="RefSeq" id="WP_131957229.1">
    <property type="nucleotide sequence ID" value="NZ_SMFL01000002.1"/>
</dbReference>
<evidence type="ECO:0000313" key="2">
    <source>
        <dbReference type="Proteomes" id="UP000294850"/>
    </source>
</evidence>
<accession>A0A4R5DSC8</accession>
<protein>
    <recommendedName>
        <fullName evidence="3">General stress protein 17M-like domain-containing protein</fullName>
    </recommendedName>
</protein>
<gene>
    <name evidence="1" type="ORF">E0F88_05655</name>
</gene>
<proteinExistence type="predicted"/>
<dbReference type="OrthoDB" id="581516at2"/>
<dbReference type="EMBL" id="SMFL01000002">
    <property type="protein sequence ID" value="TDE17376.1"/>
    <property type="molecule type" value="Genomic_DNA"/>
</dbReference>
<comment type="caution">
    <text evidence="1">The sequence shown here is derived from an EMBL/GenBank/DDBJ whole genome shotgun (WGS) entry which is preliminary data.</text>
</comment>
<dbReference type="Proteomes" id="UP000294850">
    <property type="component" value="Unassembled WGS sequence"/>
</dbReference>
<dbReference type="AlphaFoldDB" id="A0A4R5DSC8"/>
<name>A0A4R5DSC8_9BACT</name>